<evidence type="ECO:0000256" key="1">
    <source>
        <dbReference type="SAM" id="MobiDB-lite"/>
    </source>
</evidence>
<evidence type="ECO:0000313" key="2">
    <source>
        <dbReference type="EMBL" id="EPQ19175.1"/>
    </source>
</evidence>
<feature type="compositionally biased region" description="Polar residues" evidence="1">
    <location>
        <begin position="176"/>
        <end position="192"/>
    </location>
</feature>
<dbReference type="PANTHER" id="PTHR35087:SF1">
    <property type="entry name" value="RIKEN CDNA 4930505A04 GENE"/>
    <property type="match status" value="1"/>
</dbReference>
<accession>S7NR40</accession>
<dbReference type="PANTHER" id="PTHR35087">
    <property type="entry name" value="SIMILAR TO HYPOTHETICAL PROTEIN FLJ40298"/>
    <property type="match status" value="1"/>
</dbReference>
<protein>
    <submittedName>
        <fullName evidence="2">Uncharacterized protein</fullName>
    </submittedName>
</protein>
<gene>
    <name evidence="2" type="ORF">D623_10034339</name>
</gene>
<organism evidence="2 3">
    <name type="scientific">Myotis brandtii</name>
    <name type="common">Brandt's bat</name>
    <dbReference type="NCBI Taxonomy" id="109478"/>
    <lineage>
        <taxon>Eukaryota</taxon>
        <taxon>Metazoa</taxon>
        <taxon>Chordata</taxon>
        <taxon>Craniata</taxon>
        <taxon>Vertebrata</taxon>
        <taxon>Euteleostomi</taxon>
        <taxon>Mammalia</taxon>
        <taxon>Eutheria</taxon>
        <taxon>Laurasiatheria</taxon>
        <taxon>Chiroptera</taxon>
        <taxon>Yangochiroptera</taxon>
        <taxon>Vespertilionidae</taxon>
        <taxon>Myotis</taxon>
    </lineage>
</organism>
<reference evidence="2 3" key="1">
    <citation type="journal article" date="2013" name="Nat. Commun.">
        <title>Genome analysis reveals insights into physiology and longevity of the Brandt's bat Myotis brandtii.</title>
        <authorList>
            <person name="Seim I."/>
            <person name="Fang X."/>
            <person name="Xiong Z."/>
            <person name="Lobanov A.V."/>
            <person name="Huang Z."/>
            <person name="Ma S."/>
            <person name="Feng Y."/>
            <person name="Turanov A.A."/>
            <person name="Zhu Y."/>
            <person name="Lenz T.L."/>
            <person name="Gerashchenko M.V."/>
            <person name="Fan D."/>
            <person name="Hee Yim S."/>
            <person name="Yao X."/>
            <person name="Jordan D."/>
            <person name="Xiong Y."/>
            <person name="Ma Y."/>
            <person name="Lyapunov A.N."/>
            <person name="Chen G."/>
            <person name="Kulakova O.I."/>
            <person name="Sun Y."/>
            <person name="Lee S.G."/>
            <person name="Bronson R.T."/>
            <person name="Moskalev A.A."/>
            <person name="Sunyaev S.R."/>
            <person name="Zhang G."/>
            <person name="Krogh A."/>
            <person name="Wang J."/>
            <person name="Gladyshev V.N."/>
        </authorList>
    </citation>
    <scope>NUCLEOTIDE SEQUENCE [LARGE SCALE GENOMIC DNA]</scope>
</reference>
<evidence type="ECO:0000313" key="3">
    <source>
        <dbReference type="Proteomes" id="UP000052978"/>
    </source>
</evidence>
<feature type="compositionally biased region" description="Basic and acidic residues" evidence="1">
    <location>
        <begin position="247"/>
        <end position="262"/>
    </location>
</feature>
<dbReference type="AlphaFoldDB" id="S7NR40"/>
<proteinExistence type="predicted"/>
<feature type="region of interest" description="Disordered" evidence="1">
    <location>
        <begin position="143"/>
        <end position="262"/>
    </location>
</feature>
<dbReference type="InterPro" id="IPR031365">
    <property type="entry name" value="CMIP6"/>
</dbReference>
<feature type="compositionally biased region" description="Basic and acidic residues" evidence="1">
    <location>
        <begin position="195"/>
        <end position="208"/>
    </location>
</feature>
<sequence>MEAKEDKQQQYKVEDAGIVYKTEKEELKHEKEPGKSIPHSKPCVRRRRVYYAKFINTNARTFNEPVPYIDPKIGTENQDDWWPHGKEPEHHFQPPYDTKSTQRSDFQKPTCPLVLPVKHSKLQKPSCGIGKRHGVFMQIEIKPGSRPRAPQGTAALLNAPGSCSSEQSKKTEKGNSAESKMTSPGVGQQTSPELLETKTHLSETDVREAATAGPTSPVRRESADGAPTTAADALITRHNPSTPPIKSQDKVPSSDKDITLGT</sequence>
<feature type="region of interest" description="Disordered" evidence="1">
    <location>
        <begin position="86"/>
        <end position="105"/>
    </location>
</feature>
<dbReference type="Pfam" id="PF15667">
    <property type="entry name" value="CMIP6"/>
    <property type="match status" value="2"/>
</dbReference>
<keyword evidence="3" id="KW-1185">Reference proteome</keyword>
<dbReference type="Proteomes" id="UP000052978">
    <property type="component" value="Unassembled WGS sequence"/>
</dbReference>
<name>S7NR40_MYOBR</name>
<dbReference type="EMBL" id="KE164608">
    <property type="protein sequence ID" value="EPQ19175.1"/>
    <property type="molecule type" value="Genomic_DNA"/>
</dbReference>